<reference evidence="3" key="1">
    <citation type="submission" date="2020-03" db="EMBL/GenBank/DDBJ databases">
        <title>Studies in the Genomics of Life Span.</title>
        <authorList>
            <person name="Glass D."/>
        </authorList>
    </citation>
    <scope>NUCLEOTIDE SEQUENCE</scope>
    <source>
        <strain evidence="3">SUZIE</strain>
        <tissue evidence="3">Muscle</tissue>
    </source>
</reference>
<evidence type="ECO:0000313" key="4">
    <source>
        <dbReference type="Proteomes" id="UP001166674"/>
    </source>
</evidence>
<keyword evidence="2" id="KW-0812">Transmembrane</keyword>
<evidence type="ECO:0000256" key="2">
    <source>
        <dbReference type="SAM" id="Phobius"/>
    </source>
</evidence>
<accession>A0AA41MYD8</accession>
<comment type="caution">
    <text evidence="3">The sequence shown here is derived from an EMBL/GenBank/DDBJ whole genome shotgun (WGS) entry which is preliminary data.</text>
</comment>
<evidence type="ECO:0000256" key="1">
    <source>
        <dbReference type="SAM" id="MobiDB-lite"/>
    </source>
</evidence>
<dbReference type="EMBL" id="JAATJV010370899">
    <property type="protein sequence ID" value="MBZ3880062.1"/>
    <property type="molecule type" value="Genomic_DNA"/>
</dbReference>
<evidence type="ECO:0000313" key="3">
    <source>
        <dbReference type="EMBL" id="MBZ3880062.1"/>
    </source>
</evidence>
<protein>
    <submittedName>
        <fullName evidence="3">Nuclear envelope pore membrane protein</fullName>
    </submittedName>
</protein>
<name>A0AA41MYD8_SCICA</name>
<dbReference type="Proteomes" id="UP001166674">
    <property type="component" value="Unassembled WGS sequence"/>
</dbReference>
<feature type="transmembrane region" description="Helical" evidence="2">
    <location>
        <begin position="41"/>
        <end position="63"/>
    </location>
</feature>
<proteinExistence type="predicted"/>
<organism evidence="3 4">
    <name type="scientific">Sciurus carolinensis</name>
    <name type="common">Eastern gray squirrel</name>
    <dbReference type="NCBI Taxonomy" id="30640"/>
    <lineage>
        <taxon>Eukaryota</taxon>
        <taxon>Metazoa</taxon>
        <taxon>Chordata</taxon>
        <taxon>Craniata</taxon>
        <taxon>Vertebrata</taxon>
        <taxon>Euteleostomi</taxon>
        <taxon>Mammalia</taxon>
        <taxon>Eutheria</taxon>
        <taxon>Euarchontoglires</taxon>
        <taxon>Glires</taxon>
        <taxon>Rodentia</taxon>
        <taxon>Sciuromorpha</taxon>
        <taxon>Sciuridae</taxon>
        <taxon>Sciurinae</taxon>
        <taxon>Sciurini</taxon>
        <taxon>Sciurus</taxon>
    </lineage>
</organism>
<keyword evidence="2" id="KW-1133">Transmembrane helix</keyword>
<keyword evidence="4" id="KW-1185">Reference proteome</keyword>
<dbReference type="AlphaFoldDB" id="A0AA41MYD8"/>
<gene>
    <name evidence="3" type="ORF">SUZIE_156040</name>
</gene>
<feature type="region of interest" description="Disordered" evidence="1">
    <location>
        <begin position="1"/>
        <end position="29"/>
    </location>
</feature>
<keyword evidence="2" id="KW-0472">Membrane</keyword>
<sequence length="105" mass="11237">MSPAAAAAGEGQRWRSPIESTQDCRDPARACSRPEGMALRVLALLGLVLYLAPARPLVAWLAVGATTAWWGLNREPDARAPCSCWLAAVRGGNGHCSSRLRPSRQ</sequence>